<sequence length="320" mass="35405">MFELTGSCRIANNTMPLIVSNPPRVVVTGASGLLGRAVVKAFKEGGYDVVGTAYSRATEDLRKLDLTDFAAVKAFVAEQKPQIIIHCAAERRPDVAQNNREGVQQLNVAATENLAQAAKDNNAWLVYISTDYVFDGTNPPYEPQDQVNPLNFYGQTKYAGEEAVQRVNPSAAILRVPILYGEVEYNGESAVNVLLDVIKKSDAPVSMDDYQVRYPTNVADVAKILKQMADKVALNKQQLSGIYHFSSKEKMSKYSICETIAKLSNLPYSHLTPLRDAPKEPVASRPHDAHLATTRLEQIGINVSCVPFEQWWKEYLAKKA</sequence>
<dbReference type="InParanoid" id="A0A0L0HST7"/>
<dbReference type="VEuPathDB" id="FungiDB:SPPG_00155"/>
<evidence type="ECO:0000313" key="2">
    <source>
        <dbReference type="EMBL" id="KND04426.1"/>
    </source>
</evidence>
<dbReference type="Proteomes" id="UP000053201">
    <property type="component" value="Unassembled WGS sequence"/>
</dbReference>
<dbReference type="FunFam" id="3.40.50.720:FF:000357">
    <property type="entry name" value="Methionine adenosyltransferase 2 subunit beta"/>
    <property type="match status" value="1"/>
</dbReference>
<dbReference type="GeneID" id="27683901"/>
<keyword evidence="3" id="KW-1185">Reference proteome</keyword>
<dbReference type="STRING" id="645134.A0A0L0HST7"/>
<reference evidence="2 3" key="1">
    <citation type="submission" date="2009-08" db="EMBL/GenBank/DDBJ databases">
        <title>The Genome Sequence of Spizellomyces punctatus strain DAOM BR117.</title>
        <authorList>
            <consortium name="The Broad Institute Genome Sequencing Platform"/>
            <person name="Russ C."/>
            <person name="Cuomo C."/>
            <person name="Shea T."/>
            <person name="Young S.K."/>
            <person name="Zeng Q."/>
            <person name="Koehrsen M."/>
            <person name="Haas B."/>
            <person name="Borodovsky M."/>
            <person name="Guigo R."/>
            <person name="Alvarado L."/>
            <person name="Berlin A."/>
            <person name="Bochicchio J."/>
            <person name="Borenstein D."/>
            <person name="Chapman S."/>
            <person name="Chen Z."/>
            <person name="Engels R."/>
            <person name="Freedman E."/>
            <person name="Gellesch M."/>
            <person name="Goldberg J."/>
            <person name="Griggs A."/>
            <person name="Gujja S."/>
            <person name="Heiman D."/>
            <person name="Hepburn T."/>
            <person name="Howarth C."/>
            <person name="Jen D."/>
            <person name="Larson L."/>
            <person name="Lewis B."/>
            <person name="Mehta T."/>
            <person name="Park D."/>
            <person name="Pearson M."/>
            <person name="Roberts A."/>
            <person name="Saif S."/>
            <person name="Shenoy N."/>
            <person name="Sisk P."/>
            <person name="Stolte C."/>
            <person name="Sykes S."/>
            <person name="Thomson T."/>
            <person name="Walk T."/>
            <person name="White J."/>
            <person name="Yandava C."/>
            <person name="Burger G."/>
            <person name="Gray M.W."/>
            <person name="Holland P.W.H."/>
            <person name="King N."/>
            <person name="Lang F.B.F."/>
            <person name="Roger A.J."/>
            <person name="Ruiz-Trillo I."/>
            <person name="Lander E."/>
            <person name="Nusbaum C."/>
        </authorList>
    </citation>
    <scope>NUCLEOTIDE SEQUENCE [LARGE SCALE GENOMIC DNA]</scope>
    <source>
        <strain evidence="2 3">DAOM BR117</strain>
    </source>
</reference>
<dbReference type="Pfam" id="PF04321">
    <property type="entry name" value="RmlD_sub_bind"/>
    <property type="match status" value="1"/>
</dbReference>
<dbReference type="InterPro" id="IPR005913">
    <property type="entry name" value="dTDP_dehydrorham_reduct"/>
</dbReference>
<name>A0A0L0HST7_SPIPD</name>
<dbReference type="CDD" id="cd05254">
    <property type="entry name" value="dTDP_HR_like_SDR_e"/>
    <property type="match status" value="1"/>
</dbReference>
<dbReference type="UniPathway" id="UPA00315">
    <property type="reaction ID" value="UER00080"/>
</dbReference>
<dbReference type="OrthoDB" id="6235964at2759"/>
<feature type="domain" description="RmlD-like substrate binding" evidence="1">
    <location>
        <begin position="24"/>
        <end position="303"/>
    </location>
</feature>
<dbReference type="OMA" id="RMPLMFG"/>
<dbReference type="InterPro" id="IPR036291">
    <property type="entry name" value="NAD(P)-bd_dom_sf"/>
</dbReference>
<evidence type="ECO:0000313" key="3">
    <source>
        <dbReference type="Proteomes" id="UP000053201"/>
    </source>
</evidence>
<dbReference type="SUPFAM" id="SSF51735">
    <property type="entry name" value="NAD(P)-binding Rossmann-fold domains"/>
    <property type="match status" value="1"/>
</dbReference>
<dbReference type="Gene3D" id="3.40.50.720">
    <property type="entry name" value="NAD(P)-binding Rossmann-like Domain"/>
    <property type="match status" value="1"/>
</dbReference>
<dbReference type="eggNOG" id="KOG1430">
    <property type="taxonomic scope" value="Eukaryota"/>
</dbReference>
<dbReference type="InterPro" id="IPR029903">
    <property type="entry name" value="RmlD-like-bd"/>
</dbReference>
<organism evidence="2 3">
    <name type="scientific">Spizellomyces punctatus (strain DAOM BR117)</name>
    <dbReference type="NCBI Taxonomy" id="645134"/>
    <lineage>
        <taxon>Eukaryota</taxon>
        <taxon>Fungi</taxon>
        <taxon>Fungi incertae sedis</taxon>
        <taxon>Chytridiomycota</taxon>
        <taxon>Chytridiomycota incertae sedis</taxon>
        <taxon>Chytridiomycetes</taxon>
        <taxon>Spizellomycetales</taxon>
        <taxon>Spizellomycetaceae</taxon>
        <taxon>Spizellomyces</taxon>
    </lineage>
</organism>
<protein>
    <submittedName>
        <fullName evidence="2">dTDP-4-dehydrorhamnose reductase</fullName>
    </submittedName>
</protein>
<dbReference type="EMBL" id="KQ257450">
    <property type="protein sequence ID" value="KND04426.1"/>
    <property type="molecule type" value="Genomic_DNA"/>
</dbReference>
<dbReference type="GO" id="GO:0048269">
    <property type="term" value="C:methionine adenosyltransferase complex"/>
    <property type="evidence" value="ECO:0007669"/>
    <property type="project" value="TreeGrafter"/>
</dbReference>
<dbReference type="GO" id="GO:0048270">
    <property type="term" value="F:methionine adenosyltransferase regulator activity"/>
    <property type="evidence" value="ECO:0007669"/>
    <property type="project" value="TreeGrafter"/>
</dbReference>
<dbReference type="PANTHER" id="PTHR10491:SF4">
    <property type="entry name" value="METHIONINE ADENOSYLTRANSFERASE 2 SUBUNIT BETA"/>
    <property type="match status" value="1"/>
</dbReference>
<gene>
    <name evidence="2" type="ORF">SPPG_00155</name>
</gene>
<accession>A0A0L0HST7</accession>
<dbReference type="RefSeq" id="XP_016612465.1">
    <property type="nucleotide sequence ID" value="XM_016748488.1"/>
</dbReference>
<dbReference type="AlphaFoldDB" id="A0A0L0HST7"/>
<dbReference type="GO" id="GO:0006556">
    <property type="term" value="P:S-adenosylmethionine biosynthetic process"/>
    <property type="evidence" value="ECO:0007669"/>
    <property type="project" value="UniProtKB-UniPathway"/>
</dbReference>
<proteinExistence type="predicted"/>
<evidence type="ECO:0000259" key="1">
    <source>
        <dbReference type="Pfam" id="PF04321"/>
    </source>
</evidence>
<dbReference type="PANTHER" id="PTHR10491">
    <property type="entry name" value="DTDP-4-DEHYDRORHAMNOSE REDUCTASE"/>
    <property type="match status" value="1"/>
</dbReference>